<reference evidence="2 3" key="1">
    <citation type="submission" date="2020-04" db="EMBL/GenBank/DDBJ databases">
        <title>MicrobeNet Type strains.</title>
        <authorList>
            <person name="Nicholson A.C."/>
        </authorList>
    </citation>
    <scope>NUCLEOTIDE SEQUENCE [LARGE SCALE GENOMIC DNA]</scope>
    <source>
        <strain evidence="2 3">DSM 44113</strain>
    </source>
</reference>
<dbReference type="RefSeq" id="WP_168546728.1">
    <property type="nucleotide sequence ID" value="NZ_BAAAKS010000002.1"/>
</dbReference>
<sequence length="269" mass="29162">MTSPIDRDDPQLAHLTPVERARWLAEATRIRFFTPDAPLPPIPTREALDEAAARAAERARRELDEAAPHPDSGLCSDPRCPNCHMAPSVSGVEFDLTPLPELHSEVTAISERVYRAAWLLPLVHVVREGIQADRELTLAADSQSRAALERMGLGLDQTVRVEAMASALRPSRPPRLGGVTPHLLALCGEAEGVLLRLAEGDARALDDAVGVYARLRREAGALAGEEHISSQAPTLTESELRLPAYAELITDVPAEPALTIDNPNNQEND</sequence>
<comment type="caution">
    <text evidence="2">The sequence shown here is derived from an EMBL/GenBank/DDBJ whole genome shotgun (WGS) entry which is preliminary data.</text>
</comment>
<evidence type="ECO:0000256" key="1">
    <source>
        <dbReference type="SAM" id="MobiDB-lite"/>
    </source>
</evidence>
<evidence type="ECO:0000313" key="2">
    <source>
        <dbReference type="EMBL" id="NKY19738.1"/>
    </source>
</evidence>
<protein>
    <submittedName>
        <fullName evidence="2">Uncharacterized protein</fullName>
    </submittedName>
</protein>
<feature type="region of interest" description="Disordered" evidence="1">
    <location>
        <begin position="49"/>
        <end position="75"/>
    </location>
</feature>
<accession>A0A846X2K0</accession>
<dbReference type="AlphaFoldDB" id="A0A846X2K0"/>
<dbReference type="Proteomes" id="UP000582646">
    <property type="component" value="Unassembled WGS sequence"/>
</dbReference>
<proteinExistence type="predicted"/>
<gene>
    <name evidence="2" type="ORF">HF999_15345</name>
</gene>
<dbReference type="EMBL" id="JAAXOQ010000021">
    <property type="protein sequence ID" value="NKY19738.1"/>
    <property type="molecule type" value="Genomic_DNA"/>
</dbReference>
<feature type="compositionally biased region" description="Basic and acidic residues" evidence="1">
    <location>
        <begin position="49"/>
        <end position="68"/>
    </location>
</feature>
<evidence type="ECO:0000313" key="3">
    <source>
        <dbReference type="Proteomes" id="UP000582646"/>
    </source>
</evidence>
<name>A0A846X2K0_9ACTN</name>
<organism evidence="2 3">
    <name type="scientific">Tsukamurella spumae</name>
    <dbReference type="NCBI Taxonomy" id="44753"/>
    <lineage>
        <taxon>Bacteria</taxon>
        <taxon>Bacillati</taxon>
        <taxon>Actinomycetota</taxon>
        <taxon>Actinomycetes</taxon>
        <taxon>Mycobacteriales</taxon>
        <taxon>Tsukamurellaceae</taxon>
        <taxon>Tsukamurella</taxon>
    </lineage>
</organism>
<keyword evidence="3" id="KW-1185">Reference proteome</keyword>